<evidence type="ECO:0000256" key="1">
    <source>
        <dbReference type="ARBA" id="ARBA00004651"/>
    </source>
</evidence>
<feature type="transmembrane region" description="Helical" evidence="7">
    <location>
        <begin position="23"/>
        <end position="48"/>
    </location>
</feature>
<reference evidence="10" key="1">
    <citation type="submission" date="2021-01" db="EMBL/GenBank/DDBJ databases">
        <title>Marivirga sp. nov., isolated from intertidal surface sediments.</title>
        <authorList>
            <person name="Zhang M."/>
        </authorList>
    </citation>
    <scope>NUCLEOTIDE SEQUENCE</scope>
    <source>
        <strain evidence="10">SM1354</strain>
    </source>
</reference>
<dbReference type="Proteomes" id="UP000642920">
    <property type="component" value="Unassembled WGS sequence"/>
</dbReference>
<dbReference type="InterPro" id="IPR025857">
    <property type="entry name" value="MacB_PCD"/>
</dbReference>
<keyword evidence="4 7" id="KW-0812">Transmembrane</keyword>
<protein>
    <submittedName>
        <fullName evidence="10">ABC transporter permease</fullName>
    </submittedName>
</protein>
<keyword evidence="6 7" id="KW-0472">Membrane</keyword>
<keyword evidence="3" id="KW-1003">Cell membrane</keyword>
<dbReference type="RefSeq" id="WP_201923220.1">
    <property type="nucleotide sequence ID" value="NZ_JAERQG010000004.1"/>
</dbReference>
<feature type="transmembrane region" description="Helical" evidence="7">
    <location>
        <begin position="273"/>
        <end position="294"/>
    </location>
</feature>
<dbReference type="Pfam" id="PF02687">
    <property type="entry name" value="FtsX"/>
    <property type="match status" value="1"/>
</dbReference>
<comment type="similarity">
    <text evidence="2">Belongs to the ABC-4 integral membrane protein family. LolC/E subfamily.</text>
</comment>
<feature type="transmembrane region" description="Helical" evidence="7">
    <location>
        <begin position="330"/>
        <end position="350"/>
    </location>
</feature>
<evidence type="ECO:0000259" key="8">
    <source>
        <dbReference type="Pfam" id="PF02687"/>
    </source>
</evidence>
<evidence type="ECO:0000256" key="6">
    <source>
        <dbReference type="ARBA" id="ARBA00023136"/>
    </source>
</evidence>
<comment type="subcellular location">
    <subcellularLocation>
        <location evidence="1">Cell membrane</location>
        <topology evidence="1">Multi-pass membrane protein</topology>
    </subcellularLocation>
</comment>
<dbReference type="InterPro" id="IPR051447">
    <property type="entry name" value="Lipoprotein-release_system"/>
</dbReference>
<dbReference type="GO" id="GO:0044874">
    <property type="term" value="P:lipoprotein localization to outer membrane"/>
    <property type="evidence" value="ECO:0007669"/>
    <property type="project" value="TreeGrafter"/>
</dbReference>
<evidence type="ECO:0000259" key="9">
    <source>
        <dbReference type="Pfam" id="PF12704"/>
    </source>
</evidence>
<evidence type="ECO:0000313" key="11">
    <source>
        <dbReference type="Proteomes" id="UP000642920"/>
    </source>
</evidence>
<evidence type="ECO:0000256" key="2">
    <source>
        <dbReference type="ARBA" id="ARBA00005236"/>
    </source>
</evidence>
<dbReference type="PANTHER" id="PTHR30489">
    <property type="entry name" value="LIPOPROTEIN-RELEASING SYSTEM TRANSMEMBRANE PROTEIN LOLE"/>
    <property type="match status" value="1"/>
</dbReference>
<accession>A0A937DK29</accession>
<proteinExistence type="inferred from homology"/>
<sequence>MNLPDFIAKRTINAKGGAFSGSIYRIAISSVAIGLAIMLMSILILGGFKQQIADKIYSFTGHLQVSKYTLSNSLESSPTTTNTDFYHNWQDLDYIKSVQAFAYKAGLLKANDAVEGVIIKGVGVDFDTASFSKNMVEGTFPNFTEDEYTTDVVISEKLAKLLQIKVKDKLLMYFVQNPPRYRQLTITGIFQTGLEEFDERIIIGDMGMIQRLNDWETDQVGGYEIFLKQGTDIDEAETEIFDKVNSDQFVNNSKQKYNQYFEWLDLLNQNVRVFLGLILFVACFNMAAVLFILIMERTNMIGLLKAVGADNGLIRRIFYFSGIRLTLKGLLYGNVLALGLAALQYHFQIIPLDAENYYMSYVPILWDVKSILLINLAVLLLVGVALTLPTFLVTRLKPIKAIRFD</sequence>
<dbReference type="PANTHER" id="PTHR30489:SF0">
    <property type="entry name" value="LIPOPROTEIN-RELEASING SYSTEM TRANSMEMBRANE PROTEIN LOLE"/>
    <property type="match status" value="1"/>
</dbReference>
<dbReference type="GO" id="GO:0098797">
    <property type="term" value="C:plasma membrane protein complex"/>
    <property type="evidence" value="ECO:0007669"/>
    <property type="project" value="TreeGrafter"/>
</dbReference>
<feature type="domain" description="MacB-like periplasmic core" evidence="9">
    <location>
        <begin position="26"/>
        <end position="240"/>
    </location>
</feature>
<keyword evidence="11" id="KW-1185">Reference proteome</keyword>
<dbReference type="InterPro" id="IPR003838">
    <property type="entry name" value="ABC3_permease_C"/>
</dbReference>
<evidence type="ECO:0000313" key="10">
    <source>
        <dbReference type="EMBL" id="MBL0766550.1"/>
    </source>
</evidence>
<name>A0A937DK29_9BACT</name>
<dbReference type="AlphaFoldDB" id="A0A937DK29"/>
<dbReference type="Pfam" id="PF12704">
    <property type="entry name" value="MacB_PCD"/>
    <property type="match status" value="1"/>
</dbReference>
<evidence type="ECO:0000256" key="4">
    <source>
        <dbReference type="ARBA" id="ARBA00022692"/>
    </source>
</evidence>
<comment type="caution">
    <text evidence="10">The sequence shown here is derived from an EMBL/GenBank/DDBJ whole genome shotgun (WGS) entry which is preliminary data.</text>
</comment>
<evidence type="ECO:0000256" key="7">
    <source>
        <dbReference type="SAM" id="Phobius"/>
    </source>
</evidence>
<keyword evidence="5 7" id="KW-1133">Transmembrane helix</keyword>
<feature type="domain" description="ABC3 transporter permease C-terminal" evidence="8">
    <location>
        <begin position="273"/>
        <end position="398"/>
    </location>
</feature>
<evidence type="ECO:0000256" key="5">
    <source>
        <dbReference type="ARBA" id="ARBA00022989"/>
    </source>
</evidence>
<dbReference type="EMBL" id="JAERQG010000004">
    <property type="protein sequence ID" value="MBL0766550.1"/>
    <property type="molecule type" value="Genomic_DNA"/>
</dbReference>
<evidence type="ECO:0000256" key="3">
    <source>
        <dbReference type="ARBA" id="ARBA00022475"/>
    </source>
</evidence>
<organism evidence="10 11">
    <name type="scientific">Marivirga atlantica</name>
    <dbReference type="NCBI Taxonomy" id="1548457"/>
    <lineage>
        <taxon>Bacteria</taxon>
        <taxon>Pseudomonadati</taxon>
        <taxon>Bacteroidota</taxon>
        <taxon>Cytophagia</taxon>
        <taxon>Cytophagales</taxon>
        <taxon>Marivirgaceae</taxon>
        <taxon>Marivirga</taxon>
    </lineage>
</organism>
<feature type="transmembrane region" description="Helical" evidence="7">
    <location>
        <begin position="370"/>
        <end position="393"/>
    </location>
</feature>
<gene>
    <name evidence="10" type="ORF">JKP34_14880</name>
</gene>